<dbReference type="InterPro" id="IPR012337">
    <property type="entry name" value="RNaseH-like_sf"/>
</dbReference>
<dbReference type="AlphaFoldDB" id="A0AAE9Y7R2"/>
<sequence length="330" mass="34653">MTPIDTDRQSAAGIPPASPGDVGWNVYGEGWDPSFGTSADFEVDGSADVELVEPGRGPIERSPAQPVPLAFVDGVRRAELSLWAEHSVTGDRIPGLAGAYGVGAVVIRPGAPARYAGIRVGRIAVWGGGHSGDIASRVGYRWASAPIAGTDPDECLAHLQDRMRRAEGELAIEAADAGWNVVLDGPLNRLWPPGLVAGYVKSHHRRILPEGAHAAVPGLGIGDRTRLYSVGSQRYTCYVRIGHPATGASPWSGIARLEFAASAGLQEVISRATLLSSLLPAHAGAHHRDQRAPVNLTPVKSLEHRLAKALGSVAMATRAARDAITSGARR</sequence>
<dbReference type="RefSeq" id="WP_272736768.1">
    <property type="nucleotide sequence ID" value="NZ_CP116942.1"/>
</dbReference>
<accession>A0AAE9Y7R2</accession>
<protein>
    <submittedName>
        <fullName evidence="2">Uncharacterized protein</fullName>
    </submittedName>
</protein>
<evidence type="ECO:0000256" key="1">
    <source>
        <dbReference type="SAM" id="MobiDB-lite"/>
    </source>
</evidence>
<feature type="region of interest" description="Disordered" evidence="1">
    <location>
        <begin position="1"/>
        <end position="23"/>
    </location>
</feature>
<dbReference type="SUPFAM" id="SSF53098">
    <property type="entry name" value="Ribonuclease H-like"/>
    <property type="match status" value="1"/>
</dbReference>
<reference evidence="2" key="1">
    <citation type="submission" date="2023-01" db="EMBL/GenBank/DDBJ databases">
        <title>The diversity of Class Acidimicrobiia in South China Sea sediment environments and the proposal of Iamia marina sp. nov., a novel species of the genus Iamia.</title>
        <authorList>
            <person name="He Y."/>
            <person name="Tian X."/>
        </authorList>
    </citation>
    <scope>NUCLEOTIDE SEQUENCE</scope>
    <source>
        <strain evidence="2">DSM 19957</strain>
    </source>
</reference>
<evidence type="ECO:0000313" key="3">
    <source>
        <dbReference type="Proteomes" id="UP001216390"/>
    </source>
</evidence>
<gene>
    <name evidence="2" type="ORF">PO878_00730</name>
</gene>
<dbReference type="EMBL" id="CP116942">
    <property type="protein sequence ID" value="WCO67246.1"/>
    <property type="molecule type" value="Genomic_DNA"/>
</dbReference>
<dbReference type="Proteomes" id="UP001216390">
    <property type="component" value="Chromosome"/>
</dbReference>
<proteinExistence type="predicted"/>
<evidence type="ECO:0000313" key="2">
    <source>
        <dbReference type="EMBL" id="WCO67246.1"/>
    </source>
</evidence>
<keyword evidence="3" id="KW-1185">Reference proteome</keyword>
<dbReference type="KEGG" id="ima:PO878_00730"/>
<name>A0AAE9Y7R2_9ACTN</name>
<organism evidence="2 3">
    <name type="scientific">Iamia majanohamensis</name>
    <dbReference type="NCBI Taxonomy" id="467976"/>
    <lineage>
        <taxon>Bacteria</taxon>
        <taxon>Bacillati</taxon>
        <taxon>Actinomycetota</taxon>
        <taxon>Acidimicrobiia</taxon>
        <taxon>Acidimicrobiales</taxon>
        <taxon>Iamiaceae</taxon>
        <taxon>Iamia</taxon>
    </lineage>
</organism>